<dbReference type="PANTHER" id="PTHR36973">
    <property type="entry name" value="SLL1456 PROTEIN-RELATED"/>
    <property type="match status" value="1"/>
</dbReference>
<dbReference type="InterPro" id="IPR006342">
    <property type="entry name" value="FkbM_mtfrase"/>
</dbReference>
<dbReference type="GO" id="GO:0008171">
    <property type="term" value="F:O-methyltransferase activity"/>
    <property type="evidence" value="ECO:0007669"/>
    <property type="project" value="TreeGrafter"/>
</dbReference>
<dbReference type="Proteomes" id="UP000285023">
    <property type="component" value="Unassembled WGS sequence"/>
</dbReference>
<dbReference type="RefSeq" id="WP_119531139.1">
    <property type="nucleotide sequence ID" value="NZ_QXTF01000001.1"/>
</dbReference>
<sequence length="302" mass="32852">MQVSSLIEALPADLTLTLVDVGSAGGTHSRWDDFRPLLSNILFDPREAAATGSFGRGATRVYPVALGEAAGEAELFLTEMVNMSSFLEPDPEQFGRYRKKSGDSAVTASEMVKIERLDDLAKRDGFKPDVLKVDTQGSELLVLKGARSALQSVILAEIEVSFFARYKGQPLFADIEAFMNAQGFELIDLLKLKRYRADNSFGIRNAGLREGERSGRLAYADAIFFRREALVLEIGKSDGGQSVLRAVVALVAYGKADLAARLLDVGRDMIGQARAVAIGEAIRSLPSPRRKRLISRLLGKVG</sequence>
<comment type="caution">
    <text evidence="2">The sequence shown here is derived from an EMBL/GenBank/DDBJ whole genome shotgun (WGS) entry which is preliminary data.</text>
</comment>
<feature type="domain" description="Methyltransferase FkbM" evidence="1">
    <location>
        <begin position="63"/>
        <end position="186"/>
    </location>
</feature>
<organism evidence="2 3">
    <name type="scientific">Sphingomonas edaphi</name>
    <dbReference type="NCBI Taxonomy" id="2315689"/>
    <lineage>
        <taxon>Bacteria</taxon>
        <taxon>Pseudomonadati</taxon>
        <taxon>Pseudomonadota</taxon>
        <taxon>Alphaproteobacteria</taxon>
        <taxon>Sphingomonadales</taxon>
        <taxon>Sphingomonadaceae</taxon>
        <taxon>Sphingomonas</taxon>
    </lineage>
</organism>
<reference evidence="2 3" key="1">
    <citation type="submission" date="2018-09" db="EMBL/GenBank/DDBJ databases">
        <title>Sphingomonas sp. DAC4.</title>
        <authorList>
            <person name="Seo T."/>
        </authorList>
    </citation>
    <scope>NUCLEOTIDE SEQUENCE [LARGE SCALE GENOMIC DNA]</scope>
    <source>
        <strain evidence="2 3">DAC4</strain>
    </source>
</reference>
<keyword evidence="2" id="KW-0808">Transferase</keyword>
<keyword evidence="3" id="KW-1185">Reference proteome</keyword>
<keyword evidence="2" id="KW-0489">Methyltransferase</keyword>
<dbReference type="EMBL" id="QXTF01000001">
    <property type="protein sequence ID" value="RIX31813.1"/>
    <property type="molecule type" value="Genomic_DNA"/>
</dbReference>
<dbReference type="InterPro" id="IPR053188">
    <property type="entry name" value="FkbM_Methyltransferase"/>
</dbReference>
<dbReference type="PANTHER" id="PTHR36973:SF4">
    <property type="entry name" value="NODULATION PROTEIN"/>
    <property type="match status" value="1"/>
</dbReference>
<protein>
    <submittedName>
        <fullName evidence="2">FkbM family methyltransferase</fullName>
    </submittedName>
</protein>
<gene>
    <name evidence="2" type="ORF">D3M59_02085</name>
</gene>
<evidence type="ECO:0000313" key="3">
    <source>
        <dbReference type="Proteomes" id="UP000285023"/>
    </source>
</evidence>
<dbReference type="Pfam" id="PF05050">
    <property type="entry name" value="Methyltransf_21"/>
    <property type="match status" value="1"/>
</dbReference>
<evidence type="ECO:0000313" key="2">
    <source>
        <dbReference type="EMBL" id="RIX31813.1"/>
    </source>
</evidence>
<accession>A0A418Q1W9</accession>
<dbReference type="InterPro" id="IPR029063">
    <property type="entry name" value="SAM-dependent_MTases_sf"/>
</dbReference>
<dbReference type="SUPFAM" id="SSF53335">
    <property type="entry name" value="S-adenosyl-L-methionine-dependent methyltransferases"/>
    <property type="match status" value="1"/>
</dbReference>
<dbReference type="OrthoDB" id="292760at2"/>
<proteinExistence type="predicted"/>
<dbReference type="AlphaFoldDB" id="A0A418Q1W9"/>
<evidence type="ECO:0000259" key="1">
    <source>
        <dbReference type="Pfam" id="PF05050"/>
    </source>
</evidence>
<name>A0A418Q1W9_9SPHN</name>
<dbReference type="GO" id="GO:0032259">
    <property type="term" value="P:methylation"/>
    <property type="evidence" value="ECO:0007669"/>
    <property type="project" value="UniProtKB-KW"/>
</dbReference>
<dbReference type="NCBIfam" id="TIGR01444">
    <property type="entry name" value="fkbM_fam"/>
    <property type="match status" value="1"/>
</dbReference>
<dbReference type="Gene3D" id="3.40.50.150">
    <property type="entry name" value="Vaccinia Virus protein VP39"/>
    <property type="match status" value="1"/>
</dbReference>